<evidence type="ECO:0000256" key="5">
    <source>
        <dbReference type="SAM" id="SignalP"/>
    </source>
</evidence>
<accession>A0ABS0J7B2</accession>
<dbReference type="Pfam" id="PF00034">
    <property type="entry name" value="Cytochrom_C"/>
    <property type="match status" value="1"/>
</dbReference>
<feature type="signal peptide" evidence="5">
    <location>
        <begin position="1"/>
        <end position="29"/>
    </location>
</feature>
<keyword evidence="2 4" id="KW-0479">Metal-binding</keyword>
<keyword evidence="3 4" id="KW-0408">Iron</keyword>
<feature type="domain" description="Cytochrome c" evidence="6">
    <location>
        <begin position="27"/>
        <end position="108"/>
    </location>
</feature>
<dbReference type="InterPro" id="IPR036909">
    <property type="entry name" value="Cyt_c-like_dom_sf"/>
</dbReference>
<feature type="chain" id="PRO_5045126206" evidence="5">
    <location>
        <begin position="30"/>
        <end position="108"/>
    </location>
</feature>
<evidence type="ECO:0000256" key="2">
    <source>
        <dbReference type="ARBA" id="ARBA00022723"/>
    </source>
</evidence>
<organism evidence="7 8">
    <name type="scientific">Nitratidesulfovibrio oxamicus</name>
    <dbReference type="NCBI Taxonomy" id="32016"/>
    <lineage>
        <taxon>Bacteria</taxon>
        <taxon>Pseudomonadati</taxon>
        <taxon>Thermodesulfobacteriota</taxon>
        <taxon>Desulfovibrionia</taxon>
        <taxon>Desulfovibrionales</taxon>
        <taxon>Desulfovibrionaceae</taxon>
        <taxon>Nitratidesulfovibrio</taxon>
    </lineage>
</organism>
<evidence type="ECO:0000256" key="4">
    <source>
        <dbReference type="PROSITE-ProRule" id="PRU00433"/>
    </source>
</evidence>
<comment type="caution">
    <text evidence="7">The sequence shown here is derived from an EMBL/GenBank/DDBJ whole genome shotgun (WGS) entry which is preliminary data.</text>
</comment>
<keyword evidence="5" id="KW-0732">Signal</keyword>
<dbReference type="RefSeq" id="WP_196610285.1">
    <property type="nucleotide sequence ID" value="NZ_VRYY01000551.1"/>
</dbReference>
<evidence type="ECO:0000259" key="6">
    <source>
        <dbReference type="PROSITE" id="PS51007"/>
    </source>
</evidence>
<keyword evidence="1 4" id="KW-0349">Heme</keyword>
<dbReference type="PROSITE" id="PS51257">
    <property type="entry name" value="PROKAR_LIPOPROTEIN"/>
    <property type="match status" value="1"/>
</dbReference>
<dbReference type="PROSITE" id="PS51007">
    <property type="entry name" value="CYTC"/>
    <property type="match status" value="1"/>
</dbReference>
<gene>
    <name evidence="7" type="ORF">FVW20_15350</name>
</gene>
<evidence type="ECO:0000313" key="7">
    <source>
        <dbReference type="EMBL" id="MBG3878350.1"/>
    </source>
</evidence>
<dbReference type="Proteomes" id="UP001194469">
    <property type="component" value="Unassembled WGS sequence"/>
</dbReference>
<evidence type="ECO:0000313" key="8">
    <source>
        <dbReference type="Proteomes" id="UP001194469"/>
    </source>
</evidence>
<sequence length="108" mass="10686">MRAIVVGTVLGVLLACTAWVPVAVCTAVAADAAGLYAQCAGCHGEDGGKAALGVARPVKGQTADALYGKLKGYADGSYGGSKKAVMAGIAKKLSDGDMRALAAHMASF</sequence>
<proteinExistence type="predicted"/>
<evidence type="ECO:0000256" key="3">
    <source>
        <dbReference type="ARBA" id="ARBA00023004"/>
    </source>
</evidence>
<keyword evidence="8" id="KW-1185">Reference proteome</keyword>
<dbReference type="Gene3D" id="1.10.760.10">
    <property type="entry name" value="Cytochrome c-like domain"/>
    <property type="match status" value="1"/>
</dbReference>
<name>A0ABS0J7B2_9BACT</name>
<protein>
    <submittedName>
        <fullName evidence="7">C-type cytochrome</fullName>
    </submittedName>
</protein>
<evidence type="ECO:0000256" key="1">
    <source>
        <dbReference type="ARBA" id="ARBA00022617"/>
    </source>
</evidence>
<reference evidence="7 8" key="1">
    <citation type="submission" date="2019-08" db="EMBL/GenBank/DDBJ databases">
        <authorList>
            <person name="Luo N."/>
        </authorList>
    </citation>
    <scope>NUCLEOTIDE SEQUENCE [LARGE SCALE GENOMIC DNA]</scope>
    <source>
        <strain evidence="7 8">NCIMB 9442</strain>
    </source>
</reference>
<dbReference type="InterPro" id="IPR009056">
    <property type="entry name" value="Cyt_c-like_dom"/>
</dbReference>
<dbReference type="EMBL" id="VRYY01000551">
    <property type="protein sequence ID" value="MBG3878350.1"/>
    <property type="molecule type" value="Genomic_DNA"/>
</dbReference>
<dbReference type="SUPFAM" id="SSF46626">
    <property type="entry name" value="Cytochrome c"/>
    <property type="match status" value="1"/>
</dbReference>